<dbReference type="PIRSF" id="PIRSF002070">
    <property type="entry name" value="SSB"/>
    <property type="match status" value="1"/>
</dbReference>
<evidence type="ECO:0000256" key="3">
    <source>
        <dbReference type="SAM" id="MobiDB-lite"/>
    </source>
</evidence>
<dbReference type="CDD" id="cd04496">
    <property type="entry name" value="SSB_OBF"/>
    <property type="match status" value="1"/>
</dbReference>
<evidence type="ECO:0000256" key="2">
    <source>
        <dbReference type="PIRNR" id="PIRNR002070"/>
    </source>
</evidence>
<organism evidence="4 5">
    <name type="scientific">Thiothrix lacustris</name>
    <dbReference type="NCBI Taxonomy" id="525917"/>
    <lineage>
        <taxon>Bacteria</taxon>
        <taxon>Pseudomonadati</taxon>
        <taxon>Pseudomonadota</taxon>
        <taxon>Gammaproteobacteria</taxon>
        <taxon>Thiotrichales</taxon>
        <taxon>Thiotrichaceae</taxon>
        <taxon>Thiothrix</taxon>
    </lineage>
</organism>
<dbReference type="InterPro" id="IPR012340">
    <property type="entry name" value="NA-bd_OB-fold"/>
</dbReference>
<feature type="compositionally biased region" description="Acidic residues" evidence="3">
    <location>
        <begin position="110"/>
        <end position="119"/>
    </location>
</feature>
<protein>
    <recommendedName>
        <fullName evidence="2">Single-stranded DNA-binding protein</fullName>
    </recommendedName>
</protein>
<proteinExistence type="predicted"/>
<keyword evidence="1 2" id="KW-0238">DNA-binding</keyword>
<accession>A0A1Y1Q770</accession>
<dbReference type="Proteomes" id="UP000192491">
    <property type="component" value="Unassembled WGS sequence"/>
</dbReference>
<dbReference type="SUPFAM" id="SSF50249">
    <property type="entry name" value="Nucleic acid-binding proteins"/>
    <property type="match status" value="1"/>
</dbReference>
<dbReference type="InterPro" id="IPR011344">
    <property type="entry name" value="ssDNA-bd"/>
</dbReference>
<gene>
    <name evidence="4" type="ORF">BWK73_53030</name>
</gene>
<dbReference type="EMBL" id="MTEJ01000767">
    <property type="protein sequence ID" value="OQW98217.1"/>
    <property type="molecule type" value="Genomic_DNA"/>
</dbReference>
<name>A0A1Y1Q770_9GAMM</name>
<dbReference type="GO" id="GO:0006260">
    <property type="term" value="P:DNA replication"/>
    <property type="evidence" value="ECO:0007669"/>
    <property type="project" value="InterPro"/>
</dbReference>
<reference evidence="4 5" key="1">
    <citation type="submission" date="2017-01" db="EMBL/GenBank/DDBJ databases">
        <title>Novel large sulfur bacteria in the metagenomes of groundwater-fed chemosynthetic microbial mats in the Lake Huron basin.</title>
        <authorList>
            <person name="Sharrar A.M."/>
            <person name="Flood B.E."/>
            <person name="Bailey J.V."/>
            <person name="Jones D.S."/>
            <person name="Biddanda B."/>
            <person name="Ruberg S.A."/>
            <person name="Marcus D.N."/>
            <person name="Dick G.J."/>
        </authorList>
    </citation>
    <scope>NUCLEOTIDE SEQUENCE [LARGE SCALE GENOMIC DNA]</scope>
    <source>
        <strain evidence="4">A8</strain>
    </source>
</reference>
<dbReference type="PROSITE" id="PS50935">
    <property type="entry name" value="SSB"/>
    <property type="match status" value="1"/>
</dbReference>
<evidence type="ECO:0000256" key="1">
    <source>
        <dbReference type="ARBA" id="ARBA00023125"/>
    </source>
</evidence>
<feature type="region of interest" description="Disordered" evidence="3">
    <location>
        <begin position="100"/>
        <end position="119"/>
    </location>
</feature>
<sequence>MSLQVIITGVITTEPRRKISSNGNPYATALMSVPTDAGYLSCSVTAFNEAGKLLGAMGKGDQVAISGTASLSEWEQNGETRHGISVLAMQVMTPYQKSKRQKAIQKASEEDFDDSLDSI</sequence>
<evidence type="ECO:0000313" key="4">
    <source>
        <dbReference type="EMBL" id="OQW98217.1"/>
    </source>
</evidence>
<dbReference type="Pfam" id="PF00436">
    <property type="entry name" value="SSB"/>
    <property type="match status" value="1"/>
</dbReference>
<dbReference type="GO" id="GO:0003697">
    <property type="term" value="F:single-stranded DNA binding"/>
    <property type="evidence" value="ECO:0007669"/>
    <property type="project" value="InterPro"/>
</dbReference>
<dbReference type="InterPro" id="IPR000424">
    <property type="entry name" value="Primosome_PriB/ssb"/>
</dbReference>
<comment type="caution">
    <text evidence="4">The sequence shown here is derived from an EMBL/GenBank/DDBJ whole genome shotgun (WGS) entry which is preliminary data.</text>
</comment>
<evidence type="ECO:0000313" key="5">
    <source>
        <dbReference type="Proteomes" id="UP000192491"/>
    </source>
</evidence>
<dbReference type="Gene3D" id="2.40.50.140">
    <property type="entry name" value="Nucleic acid-binding proteins"/>
    <property type="match status" value="1"/>
</dbReference>
<dbReference type="AlphaFoldDB" id="A0A1Y1Q770"/>